<reference evidence="9 10" key="1">
    <citation type="submission" date="2024-09" db="EMBL/GenBank/DDBJ databases">
        <title>Chromosome-scale assembly of Riccia sorocarpa.</title>
        <authorList>
            <person name="Paukszto L."/>
        </authorList>
    </citation>
    <scope>NUCLEOTIDE SEQUENCE [LARGE SCALE GENOMIC DNA]</scope>
    <source>
        <strain evidence="9">LP-2024</strain>
        <tissue evidence="9">Aerial parts of the thallus</tissue>
    </source>
</reference>
<name>A0ABD3HHY3_9MARC</name>
<keyword evidence="6" id="KW-0378">Hydrolase</keyword>
<protein>
    <recommendedName>
        <fullName evidence="8">DDE Tnp4 domain-containing protein</fullName>
    </recommendedName>
</protein>
<dbReference type="GO" id="GO:0005634">
    <property type="term" value="C:nucleus"/>
    <property type="evidence" value="ECO:0007669"/>
    <property type="project" value="UniProtKB-SubCell"/>
</dbReference>
<comment type="similarity">
    <text evidence="3">Belongs to the HARBI1 family.</text>
</comment>
<dbReference type="PANTHER" id="PTHR22930:SF85">
    <property type="entry name" value="GH03217P-RELATED"/>
    <property type="match status" value="1"/>
</dbReference>
<dbReference type="InterPro" id="IPR027806">
    <property type="entry name" value="HARBI1_dom"/>
</dbReference>
<keyword evidence="10" id="KW-1185">Reference proteome</keyword>
<dbReference type="EMBL" id="JBJQOH010000004">
    <property type="protein sequence ID" value="KAL3690496.1"/>
    <property type="molecule type" value="Genomic_DNA"/>
</dbReference>
<sequence length="364" mass="43282">MDFIDFFTVLLLYWDSWDLYEISALLFTEEEDSDSSYVPLLLCNTVLSLVHPNVHSNVRRWWIFPKSYNWWNDCANGVWTGSCIDCDRLWRERFRMKYPLFLHLCNEIEPYMPPIDEFEWPLARKRVELEKAVAVVLWRLGRNEILLEISDKFHIDRNFLDAACLLPGSQHDAYHLRISSLWHKFVNNLIYEEPMLQLPVTERRVRGRGSTRRTVQEETVVGLRPYIIGDAAYPLTSFLMKAFDKRRNGEVSRNNFDKALRRSRVRIEHTFGLLKNRWRIVDTGVPVKLEEVSNIVMACVMLHNFINYKGRRIPDTDLYPNLVTFDPFIHSEPHLNVDERIHLQRSRQGKLIQKALYQNWIQNV</sequence>
<dbReference type="GO" id="GO:0016787">
    <property type="term" value="F:hydrolase activity"/>
    <property type="evidence" value="ECO:0007669"/>
    <property type="project" value="UniProtKB-KW"/>
</dbReference>
<comment type="caution">
    <text evidence="9">The sequence shown here is derived from an EMBL/GenBank/DDBJ whole genome shotgun (WGS) entry which is preliminary data.</text>
</comment>
<evidence type="ECO:0000256" key="6">
    <source>
        <dbReference type="ARBA" id="ARBA00022801"/>
    </source>
</evidence>
<proteinExistence type="inferred from homology"/>
<accession>A0ABD3HHY3</accession>
<evidence type="ECO:0000256" key="4">
    <source>
        <dbReference type="ARBA" id="ARBA00022722"/>
    </source>
</evidence>
<dbReference type="Pfam" id="PF13359">
    <property type="entry name" value="DDE_Tnp_4"/>
    <property type="match status" value="1"/>
</dbReference>
<feature type="domain" description="DDE Tnp4" evidence="8">
    <location>
        <begin position="163"/>
        <end position="304"/>
    </location>
</feature>
<evidence type="ECO:0000256" key="7">
    <source>
        <dbReference type="ARBA" id="ARBA00023242"/>
    </source>
</evidence>
<dbReference type="GO" id="GO:0046872">
    <property type="term" value="F:metal ion binding"/>
    <property type="evidence" value="ECO:0007669"/>
    <property type="project" value="UniProtKB-KW"/>
</dbReference>
<evidence type="ECO:0000313" key="10">
    <source>
        <dbReference type="Proteomes" id="UP001633002"/>
    </source>
</evidence>
<keyword evidence="7" id="KW-0539">Nucleus</keyword>
<evidence type="ECO:0000313" key="9">
    <source>
        <dbReference type="EMBL" id="KAL3690496.1"/>
    </source>
</evidence>
<organism evidence="9 10">
    <name type="scientific">Riccia sorocarpa</name>
    <dbReference type="NCBI Taxonomy" id="122646"/>
    <lineage>
        <taxon>Eukaryota</taxon>
        <taxon>Viridiplantae</taxon>
        <taxon>Streptophyta</taxon>
        <taxon>Embryophyta</taxon>
        <taxon>Marchantiophyta</taxon>
        <taxon>Marchantiopsida</taxon>
        <taxon>Marchantiidae</taxon>
        <taxon>Marchantiales</taxon>
        <taxon>Ricciaceae</taxon>
        <taxon>Riccia</taxon>
    </lineage>
</organism>
<dbReference type="Proteomes" id="UP001633002">
    <property type="component" value="Unassembled WGS sequence"/>
</dbReference>
<comment type="subcellular location">
    <subcellularLocation>
        <location evidence="2">Nucleus</location>
    </subcellularLocation>
</comment>
<evidence type="ECO:0000256" key="1">
    <source>
        <dbReference type="ARBA" id="ARBA00001968"/>
    </source>
</evidence>
<gene>
    <name evidence="9" type="ORF">R1sor_016805</name>
</gene>
<keyword evidence="5" id="KW-0479">Metal-binding</keyword>
<evidence type="ECO:0000256" key="5">
    <source>
        <dbReference type="ARBA" id="ARBA00022723"/>
    </source>
</evidence>
<evidence type="ECO:0000256" key="3">
    <source>
        <dbReference type="ARBA" id="ARBA00006958"/>
    </source>
</evidence>
<comment type="cofactor">
    <cofactor evidence="1">
        <name>a divalent metal cation</name>
        <dbReference type="ChEBI" id="CHEBI:60240"/>
    </cofactor>
</comment>
<dbReference type="PANTHER" id="PTHR22930">
    <property type="match status" value="1"/>
</dbReference>
<evidence type="ECO:0000256" key="2">
    <source>
        <dbReference type="ARBA" id="ARBA00004123"/>
    </source>
</evidence>
<dbReference type="GO" id="GO:0004518">
    <property type="term" value="F:nuclease activity"/>
    <property type="evidence" value="ECO:0007669"/>
    <property type="project" value="UniProtKB-KW"/>
</dbReference>
<keyword evidence="4" id="KW-0540">Nuclease</keyword>
<evidence type="ECO:0000259" key="8">
    <source>
        <dbReference type="Pfam" id="PF13359"/>
    </source>
</evidence>
<dbReference type="AlphaFoldDB" id="A0ABD3HHY3"/>
<dbReference type="InterPro" id="IPR045249">
    <property type="entry name" value="HARBI1-like"/>
</dbReference>